<dbReference type="STRING" id="1569628.A0A316UMU9"/>
<dbReference type="SUPFAM" id="SSF47592">
    <property type="entry name" value="SWIB/MDM2 domain"/>
    <property type="match status" value="1"/>
</dbReference>
<proteinExistence type="predicted"/>
<dbReference type="RefSeq" id="XP_025361219.1">
    <property type="nucleotide sequence ID" value="XM_025506557.1"/>
</dbReference>
<keyword evidence="4" id="KW-1185">Reference proteome</keyword>
<dbReference type="InterPro" id="IPR036885">
    <property type="entry name" value="SWIB_MDM2_dom_sf"/>
</dbReference>
<dbReference type="CDD" id="cd10567">
    <property type="entry name" value="SWIB-MDM2_like"/>
    <property type="match status" value="1"/>
</dbReference>
<dbReference type="PROSITE" id="PS51925">
    <property type="entry name" value="SWIB_MDM2"/>
    <property type="match status" value="1"/>
</dbReference>
<dbReference type="Gene3D" id="1.10.245.10">
    <property type="entry name" value="SWIB/MDM2 domain"/>
    <property type="match status" value="1"/>
</dbReference>
<dbReference type="PANTHER" id="PTHR13844">
    <property type="entry name" value="SWI/SNF-RELATED MATRIX-ASSOCIATED ACTIN-DEPENDENT REGULATOR OF CHROMATIN SUBFAMILY D"/>
    <property type="match status" value="1"/>
</dbReference>
<dbReference type="InterPro" id="IPR019835">
    <property type="entry name" value="SWIB_domain"/>
</dbReference>
<feature type="compositionally biased region" description="Basic and acidic residues" evidence="1">
    <location>
        <begin position="95"/>
        <end position="109"/>
    </location>
</feature>
<dbReference type="EMBL" id="KZ819671">
    <property type="protein sequence ID" value="PWN26607.1"/>
    <property type="molecule type" value="Genomic_DNA"/>
</dbReference>
<dbReference type="OrthoDB" id="10251073at2759"/>
<dbReference type="AlphaFoldDB" id="A0A316UMU9"/>
<sequence>MASSSASPGPMPLPRSLRPLILDILSKSDLESVTPRALRGDLINIQRSHNISPPADTTRLIPSGFDFEANKKAVTSLIKECYDDVAAQQQQQQHKAPEVKAEPPAEVKPKLPALNGSSNGGGGGLALPGLGGVRGDSASAATPKASPPDAIAAQSASDAALAAKLQQQYSASAGPSTRGAATTNGSSSSAKKRKKSKKANTDEIDSEEDSDIDSTSASPAPGSRKAKKTKSSSTRASNPNNPFNRPVLLDAAMADICGGDEMPRHAVVKQLWAYVKGRDLQNPSNRRQIMCDDKLKNLFGKSVVDSFEMSKLISNHVRKKEDVLP</sequence>
<reference evidence="3 4" key="1">
    <citation type="journal article" date="2018" name="Mol. Biol. Evol.">
        <title>Broad Genomic Sampling Reveals a Smut Pathogenic Ancestry of the Fungal Clade Ustilaginomycotina.</title>
        <authorList>
            <person name="Kijpornyongpan T."/>
            <person name="Mondo S.J."/>
            <person name="Barry K."/>
            <person name="Sandor L."/>
            <person name="Lee J."/>
            <person name="Lipzen A."/>
            <person name="Pangilinan J."/>
            <person name="LaButti K."/>
            <person name="Hainaut M."/>
            <person name="Henrissat B."/>
            <person name="Grigoriev I.V."/>
            <person name="Spatafora J.W."/>
            <person name="Aime M.C."/>
        </authorList>
    </citation>
    <scope>NUCLEOTIDE SEQUENCE [LARGE SCALE GENOMIC DNA]</scope>
    <source>
        <strain evidence="3 4">MCA 5214</strain>
    </source>
</reference>
<dbReference type="GeneID" id="37028380"/>
<name>A0A316UMU9_9BASI</name>
<feature type="compositionally biased region" description="Acidic residues" evidence="1">
    <location>
        <begin position="202"/>
        <end position="212"/>
    </location>
</feature>
<organism evidence="3 4">
    <name type="scientific">Jaminaea rosea</name>
    <dbReference type="NCBI Taxonomy" id="1569628"/>
    <lineage>
        <taxon>Eukaryota</taxon>
        <taxon>Fungi</taxon>
        <taxon>Dikarya</taxon>
        <taxon>Basidiomycota</taxon>
        <taxon>Ustilaginomycotina</taxon>
        <taxon>Exobasidiomycetes</taxon>
        <taxon>Microstromatales</taxon>
        <taxon>Microstromatales incertae sedis</taxon>
        <taxon>Jaminaea</taxon>
    </lineage>
</organism>
<evidence type="ECO:0000313" key="3">
    <source>
        <dbReference type="EMBL" id="PWN26607.1"/>
    </source>
</evidence>
<evidence type="ECO:0000259" key="2">
    <source>
        <dbReference type="PROSITE" id="PS51925"/>
    </source>
</evidence>
<evidence type="ECO:0000313" key="4">
    <source>
        <dbReference type="Proteomes" id="UP000245884"/>
    </source>
</evidence>
<feature type="domain" description="DM2" evidence="2">
    <location>
        <begin position="242"/>
        <end position="319"/>
    </location>
</feature>
<feature type="compositionally biased region" description="Gly residues" evidence="1">
    <location>
        <begin position="118"/>
        <end position="134"/>
    </location>
</feature>
<feature type="compositionally biased region" description="Low complexity" evidence="1">
    <location>
        <begin position="137"/>
        <end position="189"/>
    </location>
</feature>
<dbReference type="Proteomes" id="UP000245884">
    <property type="component" value="Unassembled WGS sequence"/>
</dbReference>
<dbReference type="SMART" id="SM00151">
    <property type="entry name" value="SWIB"/>
    <property type="match status" value="1"/>
</dbReference>
<dbReference type="Pfam" id="PF02201">
    <property type="entry name" value="SWIB"/>
    <property type="match status" value="1"/>
</dbReference>
<protein>
    <submittedName>
        <fullName evidence="3">SWIB-domain-containing protein</fullName>
    </submittedName>
</protein>
<dbReference type="InterPro" id="IPR003121">
    <property type="entry name" value="SWIB_MDM2_domain"/>
</dbReference>
<feature type="region of interest" description="Disordered" evidence="1">
    <location>
        <begin position="86"/>
        <end position="246"/>
    </location>
</feature>
<evidence type="ECO:0000256" key="1">
    <source>
        <dbReference type="SAM" id="MobiDB-lite"/>
    </source>
</evidence>
<gene>
    <name evidence="3" type="ORF">BDZ90DRAFT_233216</name>
</gene>
<accession>A0A316UMU9</accession>